<sequence length="384" mass="42447">MSDAPITDIDLKAFTADPYPALAQMRHNAPITYVPQLGATLITRRDDIHTQEKRIDVFSSVQPDGLMTRLMGENMMRKDGERHQQERRILFPALSPRTVQDHWKPIFQRAALSILRELQPRGRCDLVRDYAMPVSAEALKAITGLTEMQAAEMDGVSQAMIDGCANYAGDPHVTARCNAATALIDVHIDRMQDAPPPRSALEVQRQAGLADPNIRANIKLIISGGQNEPRDAIAGTIWALLTHPEQLQLIRDGQAQFAQAFAEYARWNSPIGMSPRRVARSDTVQGVTFEPDDKVFLMFGSACRDEAHFDDPDRFDITRNTQAAISFGAGPHFCAGAAASRSLIAEVALPLVFKHLKNLKITGDVPFSGWAFRGPVRMPASWDT</sequence>
<dbReference type="InterPro" id="IPR002397">
    <property type="entry name" value="Cyt_P450_B"/>
</dbReference>
<keyword evidence="2" id="KW-0479">Metal-binding</keyword>
<name>A0ABU3VB43_9RHOB</name>
<reference evidence="4" key="1">
    <citation type="submission" date="2023-05" db="EMBL/GenBank/DDBJ databases">
        <title>Sedimentitalea sp. nov. JM2-8.</title>
        <authorList>
            <person name="Huang J."/>
        </authorList>
    </citation>
    <scope>NUCLEOTIDE SEQUENCE [LARGE SCALE GENOMIC DNA]</scope>
    <source>
        <strain evidence="4">KHS03</strain>
    </source>
</reference>
<evidence type="ECO:0000313" key="3">
    <source>
        <dbReference type="EMBL" id="MDU9003397.1"/>
    </source>
</evidence>
<dbReference type="InterPro" id="IPR036396">
    <property type="entry name" value="Cyt_P450_sf"/>
</dbReference>
<organism evidence="3 4">
    <name type="scientific">Sedimentitalea todarodis</name>
    <dbReference type="NCBI Taxonomy" id="1631240"/>
    <lineage>
        <taxon>Bacteria</taxon>
        <taxon>Pseudomonadati</taxon>
        <taxon>Pseudomonadota</taxon>
        <taxon>Alphaproteobacteria</taxon>
        <taxon>Rhodobacterales</taxon>
        <taxon>Paracoccaceae</taxon>
        <taxon>Sedimentitalea</taxon>
    </lineage>
</organism>
<keyword evidence="2" id="KW-0349">Heme</keyword>
<protein>
    <submittedName>
        <fullName evidence="3">Cytochrome P450</fullName>
    </submittedName>
</protein>
<gene>
    <name evidence="3" type="ORF">QO231_05950</name>
</gene>
<keyword evidence="4" id="KW-1185">Reference proteome</keyword>
<dbReference type="EMBL" id="JASMWN010000003">
    <property type="protein sequence ID" value="MDU9003397.1"/>
    <property type="molecule type" value="Genomic_DNA"/>
</dbReference>
<evidence type="ECO:0000256" key="1">
    <source>
        <dbReference type="ARBA" id="ARBA00010617"/>
    </source>
</evidence>
<keyword evidence="2" id="KW-0560">Oxidoreductase</keyword>
<dbReference type="RefSeq" id="WP_316774257.1">
    <property type="nucleotide sequence ID" value="NZ_JASMWN010000003.1"/>
</dbReference>
<dbReference type="PROSITE" id="PS00086">
    <property type="entry name" value="CYTOCHROME_P450"/>
    <property type="match status" value="1"/>
</dbReference>
<comment type="similarity">
    <text evidence="1 2">Belongs to the cytochrome P450 family.</text>
</comment>
<dbReference type="PANTHER" id="PTHR46696:SF1">
    <property type="entry name" value="CYTOCHROME P450 YJIB-RELATED"/>
    <property type="match status" value="1"/>
</dbReference>
<dbReference type="PANTHER" id="PTHR46696">
    <property type="entry name" value="P450, PUTATIVE (EUROFUNG)-RELATED"/>
    <property type="match status" value="1"/>
</dbReference>
<accession>A0ABU3VB43</accession>
<keyword evidence="2" id="KW-0503">Monooxygenase</keyword>
<dbReference type="Proteomes" id="UP001255416">
    <property type="component" value="Unassembled WGS sequence"/>
</dbReference>
<dbReference type="InterPro" id="IPR001128">
    <property type="entry name" value="Cyt_P450"/>
</dbReference>
<evidence type="ECO:0000256" key="2">
    <source>
        <dbReference type="RuleBase" id="RU000461"/>
    </source>
</evidence>
<dbReference type="Pfam" id="PF00067">
    <property type="entry name" value="p450"/>
    <property type="match status" value="1"/>
</dbReference>
<keyword evidence="2" id="KW-0408">Iron</keyword>
<dbReference type="Gene3D" id="1.10.630.10">
    <property type="entry name" value="Cytochrome P450"/>
    <property type="match status" value="1"/>
</dbReference>
<dbReference type="PRINTS" id="PR00359">
    <property type="entry name" value="BP450"/>
</dbReference>
<dbReference type="SUPFAM" id="SSF48264">
    <property type="entry name" value="Cytochrome P450"/>
    <property type="match status" value="1"/>
</dbReference>
<proteinExistence type="inferred from homology"/>
<comment type="caution">
    <text evidence="3">The sequence shown here is derived from an EMBL/GenBank/DDBJ whole genome shotgun (WGS) entry which is preliminary data.</text>
</comment>
<dbReference type="InterPro" id="IPR017972">
    <property type="entry name" value="Cyt_P450_CS"/>
</dbReference>
<evidence type="ECO:0000313" key="4">
    <source>
        <dbReference type="Proteomes" id="UP001255416"/>
    </source>
</evidence>